<dbReference type="Proteomes" id="UP000192247">
    <property type="component" value="Unassembled WGS sequence"/>
</dbReference>
<dbReference type="InParanoid" id="A0A1V9XH24"/>
<gene>
    <name evidence="3" type="ORF">BIW11_10196</name>
</gene>
<dbReference type="PANTHER" id="PTHR21650:SF4">
    <property type="entry name" value="MEMBRALIN"/>
    <property type="match status" value="1"/>
</dbReference>
<evidence type="ECO:0000313" key="3">
    <source>
        <dbReference type="EMBL" id="OQR72736.1"/>
    </source>
</evidence>
<feature type="region of interest" description="Disordered" evidence="1">
    <location>
        <begin position="102"/>
        <end position="127"/>
    </location>
</feature>
<keyword evidence="2" id="KW-0812">Transmembrane</keyword>
<keyword evidence="2" id="KW-0472">Membrane</keyword>
<dbReference type="GO" id="GO:0034976">
    <property type="term" value="P:response to endoplasmic reticulum stress"/>
    <property type="evidence" value="ECO:0007669"/>
    <property type="project" value="TreeGrafter"/>
</dbReference>
<feature type="compositionally biased region" description="Polar residues" evidence="1">
    <location>
        <begin position="169"/>
        <end position="223"/>
    </location>
</feature>
<dbReference type="OrthoDB" id="6779347at2759"/>
<dbReference type="PANTHER" id="PTHR21650">
    <property type="entry name" value="MEMBRALIN/KINETOCHORE PROTEIN NUF2"/>
    <property type="match status" value="1"/>
</dbReference>
<dbReference type="Pfam" id="PF09746">
    <property type="entry name" value="Membralin"/>
    <property type="match status" value="1"/>
</dbReference>
<name>A0A1V9XH24_9ACAR</name>
<feature type="transmembrane region" description="Helical" evidence="2">
    <location>
        <begin position="64"/>
        <end position="84"/>
    </location>
</feature>
<reference evidence="3 4" key="1">
    <citation type="journal article" date="2017" name="Gigascience">
        <title>Draft genome of the honey bee ectoparasitic mite, Tropilaelaps mercedesae, is shaped by the parasitic life history.</title>
        <authorList>
            <person name="Dong X."/>
            <person name="Armstrong S.D."/>
            <person name="Xia D."/>
            <person name="Makepeace B.L."/>
            <person name="Darby A.C."/>
            <person name="Kadowaki T."/>
        </authorList>
    </citation>
    <scope>NUCLEOTIDE SEQUENCE [LARGE SCALE GENOMIC DNA]</scope>
    <source>
        <strain evidence="3">Wuxi-XJTLU</strain>
    </source>
</reference>
<dbReference type="EMBL" id="MNPL01011146">
    <property type="protein sequence ID" value="OQR72736.1"/>
    <property type="molecule type" value="Genomic_DNA"/>
</dbReference>
<feature type="transmembrane region" description="Helical" evidence="2">
    <location>
        <begin position="12"/>
        <end position="34"/>
    </location>
</feature>
<dbReference type="STRING" id="418985.A0A1V9XH24"/>
<organism evidence="3 4">
    <name type="scientific">Tropilaelaps mercedesae</name>
    <dbReference type="NCBI Taxonomy" id="418985"/>
    <lineage>
        <taxon>Eukaryota</taxon>
        <taxon>Metazoa</taxon>
        <taxon>Ecdysozoa</taxon>
        <taxon>Arthropoda</taxon>
        <taxon>Chelicerata</taxon>
        <taxon>Arachnida</taxon>
        <taxon>Acari</taxon>
        <taxon>Parasitiformes</taxon>
        <taxon>Mesostigmata</taxon>
        <taxon>Gamasina</taxon>
        <taxon>Dermanyssoidea</taxon>
        <taxon>Laelapidae</taxon>
        <taxon>Tropilaelaps</taxon>
    </lineage>
</organism>
<proteinExistence type="predicted"/>
<dbReference type="InterPro" id="IPR019144">
    <property type="entry name" value="Membralin"/>
</dbReference>
<feature type="region of interest" description="Disordered" evidence="1">
    <location>
        <begin position="148"/>
        <end position="223"/>
    </location>
</feature>
<evidence type="ECO:0000256" key="2">
    <source>
        <dbReference type="SAM" id="Phobius"/>
    </source>
</evidence>
<feature type="compositionally biased region" description="Low complexity" evidence="1">
    <location>
        <begin position="102"/>
        <end position="118"/>
    </location>
</feature>
<dbReference type="GO" id="GO:0005783">
    <property type="term" value="C:endoplasmic reticulum"/>
    <property type="evidence" value="ECO:0007669"/>
    <property type="project" value="TreeGrafter"/>
</dbReference>
<dbReference type="GO" id="GO:1904294">
    <property type="term" value="P:positive regulation of ERAD pathway"/>
    <property type="evidence" value="ECO:0007669"/>
    <property type="project" value="TreeGrafter"/>
</dbReference>
<comment type="caution">
    <text evidence="3">The sequence shown here is derived from an EMBL/GenBank/DDBJ whole genome shotgun (WGS) entry which is preliminary data.</text>
</comment>
<dbReference type="AlphaFoldDB" id="A0A1V9XH24"/>
<sequence>MEATMSEFFNDYTTAFGIIFVVWLADHFYAVCCLSPLSKRHWPRFFFLYHFAFYAYDYRFNGQYSGLALLTSIFFILHSMVYFYHRVELPLILRSYDGSTTESSVSSSETVPTSESPSARSVAGVNGSTPAPTQFVISARVTVTRHVDTSATAEEPTRLASEDPESPVTVITPNGNRESSLNNREPDQQRNPASDDVQQNPENNSTNNRTRKLSSSSAEVGED</sequence>
<keyword evidence="4" id="KW-1185">Reference proteome</keyword>
<protein>
    <submittedName>
        <fullName evidence="3">Membralin-like</fullName>
    </submittedName>
</protein>
<accession>A0A1V9XH24</accession>
<keyword evidence="2" id="KW-1133">Transmembrane helix</keyword>
<evidence type="ECO:0000313" key="4">
    <source>
        <dbReference type="Proteomes" id="UP000192247"/>
    </source>
</evidence>
<evidence type="ECO:0000256" key="1">
    <source>
        <dbReference type="SAM" id="MobiDB-lite"/>
    </source>
</evidence>